<evidence type="ECO:0000256" key="7">
    <source>
        <dbReference type="ARBA" id="ARBA00022741"/>
    </source>
</evidence>
<evidence type="ECO:0000256" key="3">
    <source>
        <dbReference type="ARBA" id="ARBA00022485"/>
    </source>
</evidence>
<dbReference type="Gene3D" id="3.90.320.10">
    <property type="match status" value="1"/>
</dbReference>
<evidence type="ECO:0000256" key="2">
    <source>
        <dbReference type="ARBA" id="ARBA00007913"/>
    </source>
</evidence>
<evidence type="ECO:0000256" key="13">
    <source>
        <dbReference type="ARBA" id="ARBA00023004"/>
    </source>
</evidence>
<feature type="domain" description="DNA2 rift barrel" evidence="25">
    <location>
        <begin position="372"/>
        <end position="468"/>
    </location>
</feature>
<keyword evidence="9 21" id="KW-0227">DNA damage</keyword>
<evidence type="ECO:0000256" key="14">
    <source>
        <dbReference type="ARBA" id="ARBA00023014"/>
    </source>
</evidence>
<dbReference type="GO" id="GO:0017108">
    <property type="term" value="F:5'-flap endonuclease activity"/>
    <property type="evidence" value="ECO:0007669"/>
    <property type="project" value="UniProtKB-UniRule"/>
</dbReference>
<evidence type="ECO:0000256" key="10">
    <source>
        <dbReference type="ARBA" id="ARBA00022801"/>
    </source>
</evidence>
<evidence type="ECO:0000256" key="12">
    <source>
        <dbReference type="ARBA" id="ARBA00022840"/>
    </source>
</evidence>
<feature type="domain" description="DNA replication factor Dna2 N-terminal" evidence="22">
    <location>
        <begin position="46"/>
        <end position="250"/>
    </location>
</feature>
<evidence type="ECO:0000256" key="6">
    <source>
        <dbReference type="ARBA" id="ARBA00022723"/>
    </source>
</evidence>
<dbReference type="EC" id="3.6.4.12" evidence="21"/>
<dbReference type="CDD" id="cd22318">
    <property type="entry name" value="DNA2_N-like"/>
    <property type="match status" value="1"/>
</dbReference>
<dbReference type="GO" id="GO:0006281">
    <property type="term" value="P:DNA repair"/>
    <property type="evidence" value="ECO:0007669"/>
    <property type="project" value="UniProtKB-KW"/>
</dbReference>
<keyword evidence="3 21" id="KW-0004">4Fe-4S</keyword>
<evidence type="ECO:0000259" key="22">
    <source>
        <dbReference type="Pfam" id="PF08696"/>
    </source>
</evidence>
<dbReference type="Pfam" id="PF13086">
    <property type="entry name" value="AAA_11"/>
    <property type="match status" value="2"/>
</dbReference>
<sequence length="858" mass="96259">MADPANAALRSGLNNRYRVLEVRAVRAEGRDPEKHLAVSSDPSLRDTELCVLQNGWESVPVVPGDIVHLEGDCSSGTWVINEQSGYLILYPDLLLSGTTISSSIRCMRKAVLSERFRGSECGSRQTLVGTILHEIFQQSVTNNLSPEKVEELAKKIVYGQKYLKEMYHLKLKQTEIMQEIEEYLPSFFKWTEEFVRNPANQNKMQLKLPSEDKTGDCSSTVEIVDILDIEENIWSPRFGLKGKIDVTARVKIHRQGGVQSRIMPLELKSGKESNSVEHRSQVILYTLLNLERRVDPEAGFLLYLKTGTIAVEERMASVSFPPALIPIIEKETQHLKPSHLEYFSLWYLMLTLEMQSGDSKKGYKNIWMTPSLEREKAGDCVGNMIRVDQVQEVSEGQYLHSFQRKNGAVPGANLLVGDRVVVSGEENGLLGLATGYVREICATKISCLLGRNLSKLPESTTFRLDHEEGDCSIGVPFENLSKLMKDSPVSEKLRNLIIDFHKPRFIQHLSSVLPPEAKEAVASILKGLNKPQKQAMKQVLLSRDYTLIVGMPGTGKTTTICALVRILSACGFSVLLTSFTHTAVDNILLKLAKFKVGFLRLGRAQKVHPDIRKFTEEEICRSKSIKSVTDLEELYNSQPVVATACMGINHPIFAQKQFDFCIVDEASQISQPICLGPLFCSKRFVLVGDHQQLPPLVQNSEARDLGMSESLFKRLEQNQNAVVQLTVQYRMNSKIMSLSNKLVYEGKLECGSEKVSNATANLPNLKMLKLELADASKTWLKDVLEPDKPVCFLNTEKAGCKPSDIGIISPYRHQLKVITDLMARLKENRVEVNTIDKYQGRDKSIIIVSFVRNSNDEN</sequence>
<feature type="non-terminal residue" evidence="26">
    <location>
        <position position="858"/>
    </location>
</feature>
<dbReference type="EC" id="3.1.-.-" evidence="21"/>
<evidence type="ECO:0000256" key="4">
    <source>
        <dbReference type="ARBA" id="ARBA00022705"/>
    </source>
</evidence>
<dbReference type="OrthoDB" id="306218at2759"/>
<dbReference type="Proteomes" id="UP000237246">
    <property type="component" value="Unassembled WGS sequence"/>
</dbReference>
<keyword evidence="17 21" id="KW-0234">DNA repair</keyword>
<dbReference type="GO" id="GO:0051539">
    <property type="term" value="F:4 iron, 4 sulfur cluster binding"/>
    <property type="evidence" value="ECO:0007669"/>
    <property type="project" value="UniProtKB-UniRule"/>
</dbReference>
<reference evidence="26 27" key="1">
    <citation type="submission" date="2018-01" db="EMBL/GenBank/DDBJ databases">
        <title>Comparison of the Chinese Bamboo Partridge and Red Junglefowl genome sequences highlights the importance of demography in genome evolution.</title>
        <authorList>
            <person name="Tiley G.P."/>
            <person name="Kimball R.T."/>
            <person name="Braun E.L."/>
            <person name="Burleigh J.G."/>
        </authorList>
    </citation>
    <scope>NUCLEOTIDE SEQUENCE [LARGE SCALE GENOMIC DNA]</scope>
    <source>
        <strain evidence="26">RTK389</strain>
        <tissue evidence="26">Blood</tissue>
    </source>
</reference>
<evidence type="ECO:0000259" key="23">
    <source>
        <dbReference type="Pfam" id="PF13086"/>
    </source>
</evidence>
<comment type="function">
    <text evidence="21">Key enzyme involved in DNA replication and DNA repair. Involved in Okazaki fragments processing by cleaving long flaps that escape FEN1: flaps that are longer than 27 nucleotides are coated by replication protein A complex (RPA), leading to recruit DNA2 which cleaves the flap until it is too short to bind RPA and becomes a substrate for FEN1. Also involved in 5'-end resection of DNA during double-strand break (DSB) repair by mediating the cleavage of 5'-ssDNA.</text>
</comment>
<dbReference type="FunFam" id="3.40.50.300:FF:001889">
    <property type="entry name" value="DNA replication helicase/nuclease 2"/>
    <property type="match status" value="1"/>
</dbReference>
<accession>A0A2P4T0I3</accession>
<name>A0A2P4T0I3_BAMTH</name>
<dbReference type="GO" id="GO:0016887">
    <property type="term" value="F:ATP hydrolysis activity"/>
    <property type="evidence" value="ECO:0007669"/>
    <property type="project" value="RHEA"/>
</dbReference>
<dbReference type="InterPro" id="IPR011604">
    <property type="entry name" value="PDDEXK-like_dom_sf"/>
</dbReference>
<proteinExistence type="inferred from homology"/>
<keyword evidence="6 21" id="KW-0479">Metal-binding</keyword>
<dbReference type="InterPro" id="IPR047187">
    <property type="entry name" value="SF1_C_Upf1"/>
</dbReference>
<dbReference type="InterPro" id="IPR014808">
    <property type="entry name" value="DNA_replication_fac_Dna2_N"/>
</dbReference>
<dbReference type="Pfam" id="PF21123">
    <property type="entry name" value="Dna2_Rift"/>
    <property type="match status" value="1"/>
</dbReference>
<keyword evidence="27" id="KW-1185">Reference proteome</keyword>
<dbReference type="GO" id="GO:0005739">
    <property type="term" value="C:mitochondrion"/>
    <property type="evidence" value="ECO:0007669"/>
    <property type="project" value="UniProtKB-SubCell"/>
</dbReference>
<dbReference type="AlphaFoldDB" id="A0A2P4T0I3"/>
<evidence type="ECO:0000256" key="18">
    <source>
        <dbReference type="ARBA" id="ARBA00023242"/>
    </source>
</evidence>
<dbReference type="CDD" id="cd18041">
    <property type="entry name" value="DEXXQc_DNA2"/>
    <property type="match status" value="1"/>
</dbReference>
<evidence type="ECO:0000256" key="19">
    <source>
        <dbReference type="ARBA" id="ARBA00023268"/>
    </source>
</evidence>
<comment type="cofactor">
    <cofactor evidence="1">
        <name>[4Fe-4S] cluster</name>
        <dbReference type="ChEBI" id="CHEBI:49883"/>
    </cofactor>
</comment>
<evidence type="ECO:0000256" key="17">
    <source>
        <dbReference type="ARBA" id="ARBA00023204"/>
    </source>
</evidence>
<keyword evidence="14 21" id="KW-0411">Iron-sulfur</keyword>
<dbReference type="CDD" id="cd18808">
    <property type="entry name" value="SF1_C_Upf1"/>
    <property type="match status" value="1"/>
</dbReference>
<dbReference type="InterPro" id="IPR045055">
    <property type="entry name" value="DNA2/NAM7-like"/>
</dbReference>
<dbReference type="InterPro" id="IPR026851">
    <property type="entry name" value="Dna2/JHS1_DEXXQ-box"/>
</dbReference>
<dbReference type="InterPro" id="IPR041677">
    <property type="entry name" value="DNA2/NAM7_AAA_11"/>
</dbReference>
<comment type="subcellular location">
    <subcellularLocation>
        <location evidence="21">Nucleus</location>
    </subcellularLocation>
    <subcellularLocation>
        <location evidence="21">Mitochondrion</location>
    </subcellularLocation>
</comment>
<dbReference type="GO" id="GO:0003677">
    <property type="term" value="F:DNA binding"/>
    <property type="evidence" value="ECO:0007669"/>
    <property type="project" value="UniProtKB-UniRule"/>
</dbReference>
<protein>
    <recommendedName>
        <fullName evidence="21">DNA replication ATP-dependent helicase/nuclease</fullName>
        <ecNumber evidence="21">3.1.-.-</ecNumber>
        <ecNumber evidence="21">3.6.4.12</ecNumber>
    </recommendedName>
</protein>
<keyword evidence="7 21" id="KW-0547">Nucleotide-binding</keyword>
<feature type="domain" description="DNA2/NAM7 helicase helicase" evidence="23">
    <location>
        <begin position="632"/>
        <end position="698"/>
    </location>
</feature>
<keyword evidence="19 21" id="KW-0511">Multifunctional enzyme</keyword>
<keyword evidence="4 21" id="KW-0235">DNA replication</keyword>
<keyword evidence="18 21" id="KW-0539">Nucleus</keyword>
<evidence type="ECO:0000256" key="11">
    <source>
        <dbReference type="ARBA" id="ARBA00022806"/>
    </source>
</evidence>
<keyword evidence="8" id="KW-0255">Endonuclease</keyword>
<evidence type="ECO:0000256" key="16">
    <source>
        <dbReference type="ARBA" id="ARBA00023128"/>
    </source>
</evidence>
<dbReference type="PANTHER" id="PTHR10887">
    <property type="entry name" value="DNA2/NAM7 HELICASE FAMILY"/>
    <property type="match status" value="1"/>
</dbReference>
<evidence type="ECO:0000259" key="25">
    <source>
        <dbReference type="Pfam" id="PF21123"/>
    </source>
</evidence>
<evidence type="ECO:0000256" key="5">
    <source>
        <dbReference type="ARBA" id="ARBA00022722"/>
    </source>
</evidence>
<dbReference type="Pfam" id="PF08696">
    <property type="entry name" value="Dna2"/>
    <property type="match status" value="1"/>
</dbReference>
<dbReference type="SUPFAM" id="SSF52540">
    <property type="entry name" value="P-loop containing nucleoside triphosphate hydrolases"/>
    <property type="match status" value="1"/>
</dbReference>
<keyword evidence="12 21" id="KW-0067">ATP-binding</keyword>
<comment type="caution">
    <text evidence="26">The sequence shown here is derived from an EMBL/GenBank/DDBJ whole genome shotgun (WGS) entry which is preliminary data.</text>
</comment>
<dbReference type="GO" id="GO:0071932">
    <property type="term" value="P:replication fork reversal"/>
    <property type="evidence" value="ECO:0007669"/>
    <property type="project" value="TreeGrafter"/>
</dbReference>
<evidence type="ECO:0000256" key="20">
    <source>
        <dbReference type="ARBA" id="ARBA00047995"/>
    </source>
</evidence>
<feature type="domain" description="DNA2/NAM7 helicase-like C-terminal" evidence="24">
    <location>
        <begin position="798"/>
        <end position="857"/>
    </location>
</feature>
<evidence type="ECO:0000256" key="15">
    <source>
        <dbReference type="ARBA" id="ARBA00023125"/>
    </source>
</evidence>
<dbReference type="GO" id="GO:0005634">
    <property type="term" value="C:nucleus"/>
    <property type="evidence" value="ECO:0007669"/>
    <property type="project" value="UniProtKB-SubCell"/>
</dbReference>
<dbReference type="GO" id="GO:0046872">
    <property type="term" value="F:metal ion binding"/>
    <property type="evidence" value="ECO:0007669"/>
    <property type="project" value="UniProtKB-UniRule"/>
</dbReference>
<evidence type="ECO:0000313" key="27">
    <source>
        <dbReference type="Proteomes" id="UP000237246"/>
    </source>
</evidence>
<dbReference type="GO" id="GO:0033567">
    <property type="term" value="P:DNA replication, Okazaki fragment processing"/>
    <property type="evidence" value="ECO:0007669"/>
    <property type="project" value="UniProtKB-UniRule"/>
</dbReference>
<evidence type="ECO:0000256" key="21">
    <source>
        <dbReference type="RuleBase" id="RU367041"/>
    </source>
</evidence>
<dbReference type="InterPro" id="IPR048459">
    <property type="entry name" value="DNA2_Rift"/>
</dbReference>
<dbReference type="GO" id="GO:0017116">
    <property type="term" value="F:single-stranded DNA helicase activity"/>
    <property type="evidence" value="ECO:0007669"/>
    <property type="project" value="UniProtKB-UniRule"/>
</dbReference>
<dbReference type="FunFam" id="2.40.30.270:FF:000002">
    <property type="entry name" value="DNA replication ATP-dependent helicase/nuclease DNA2"/>
    <property type="match status" value="1"/>
</dbReference>
<evidence type="ECO:0000256" key="9">
    <source>
        <dbReference type="ARBA" id="ARBA00022763"/>
    </source>
</evidence>
<dbReference type="Gene3D" id="3.40.50.300">
    <property type="entry name" value="P-loop containing nucleotide triphosphate hydrolases"/>
    <property type="match status" value="3"/>
</dbReference>
<comment type="catalytic activity">
    <reaction evidence="20 21">
        <text>ATP + H2O = ADP + phosphate + H(+)</text>
        <dbReference type="Rhea" id="RHEA:13065"/>
        <dbReference type="ChEBI" id="CHEBI:15377"/>
        <dbReference type="ChEBI" id="CHEBI:15378"/>
        <dbReference type="ChEBI" id="CHEBI:30616"/>
        <dbReference type="ChEBI" id="CHEBI:43474"/>
        <dbReference type="ChEBI" id="CHEBI:456216"/>
        <dbReference type="EC" id="3.6.4.12"/>
    </reaction>
</comment>
<keyword evidence="15 21" id="KW-0238">DNA-binding</keyword>
<evidence type="ECO:0000256" key="1">
    <source>
        <dbReference type="ARBA" id="ARBA00001966"/>
    </source>
</evidence>
<comment type="similarity">
    <text evidence="2 21">Belongs to the DNA2/NAM7 helicase family.</text>
</comment>
<keyword evidence="10 21" id="KW-0378">Hydrolase</keyword>
<feature type="domain" description="DNA2/NAM7 helicase-like C-terminal" evidence="24">
    <location>
        <begin position="707"/>
        <end position="797"/>
    </location>
</feature>
<keyword evidence="5 21" id="KW-0540">Nuclease</keyword>
<dbReference type="PANTHER" id="PTHR10887:SF433">
    <property type="entry name" value="DNA REPLICATION ATP-DEPENDENT HELICASE_NUCLEASE DNA2"/>
    <property type="match status" value="1"/>
</dbReference>
<feature type="domain" description="DNA2/NAM7 helicase helicase" evidence="23">
    <location>
        <begin position="528"/>
        <end position="626"/>
    </location>
</feature>
<organism evidence="26 27">
    <name type="scientific">Bambusicola thoracicus</name>
    <name type="common">Chinese bamboo-partridge</name>
    <name type="synonym">Perdix thoracica</name>
    <dbReference type="NCBI Taxonomy" id="9083"/>
    <lineage>
        <taxon>Eukaryota</taxon>
        <taxon>Metazoa</taxon>
        <taxon>Chordata</taxon>
        <taxon>Craniata</taxon>
        <taxon>Vertebrata</taxon>
        <taxon>Euteleostomi</taxon>
        <taxon>Archelosauria</taxon>
        <taxon>Archosauria</taxon>
        <taxon>Dinosauria</taxon>
        <taxon>Saurischia</taxon>
        <taxon>Theropoda</taxon>
        <taxon>Coelurosauria</taxon>
        <taxon>Aves</taxon>
        <taxon>Neognathae</taxon>
        <taxon>Galloanserae</taxon>
        <taxon>Galliformes</taxon>
        <taxon>Phasianidae</taxon>
        <taxon>Perdicinae</taxon>
        <taxon>Bambusicola</taxon>
    </lineage>
</organism>
<dbReference type="Gene3D" id="2.40.30.270">
    <property type="match status" value="1"/>
</dbReference>
<evidence type="ECO:0000313" key="26">
    <source>
        <dbReference type="EMBL" id="POI29877.1"/>
    </source>
</evidence>
<dbReference type="InterPro" id="IPR041679">
    <property type="entry name" value="DNA2/NAM7-like_C"/>
</dbReference>
<dbReference type="GO" id="GO:0005524">
    <property type="term" value="F:ATP binding"/>
    <property type="evidence" value="ECO:0007669"/>
    <property type="project" value="UniProtKB-UniRule"/>
</dbReference>
<evidence type="ECO:0000259" key="24">
    <source>
        <dbReference type="Pfam" id="PF13087"/>
    </source>
</evidence>
<evidence type="ECO:0000256" key="8">
    <source>
        <dbReference type="ARBA" id="ARBA00022759"/>
    </source>
</evidence>
<dbReference type="InterPro" id="IPR027417">
    <property type="entry name" value="P-loop_NTPase"/>
</dbReference>
<keyword evidence="13 21" id="KW-0408">Iron</keyword>
<keyword evidence="11 21" id="KW-0347">Helicase</keyword>
<dbReference type="EMBL" id="PPHD01013781">
    <property type="protein sequence ID" value="POI29877.1"/>
    <property type="molecule type" value="Genomic_DNA"/>
</dbReference>
<gene>
    <name evidence="26" type="ORF">CIB84_006372</name>
</gene>
<dbReference type="Pfam" id="PF13087">
    <property type="entry name" value="AAA_12"/>
    <property type="match status" value="2"/>
</dbReference>
<keyword evidence="16 21" id="KW-0496">Mitochondrion</keyword>
<dbReference type="FunFam" id="3.40.50.300:FF:000721">
    <property type="entry name" value="DNA replication ATP-dependent helicase/nuclease DNA2"/>
    <property type="match status" value="1"/>
</dbReference>